<protein>
    <recommendedName>
        <fullName evidence="3">Trichome birefringence-like N-terminal domain-containing protein</fullName>
    </recommendedName>
</protein>
<dbReference type="PANTHER" id="PTHR32285:SF48">
    <property type="entry name" value="PROTEIN TRICHOME BIREFRINGENCE-LIKE 19"/>
    <property type="match status" value="1"/>
</dbReference>
<evidence type="ECO:0008006" key="3">
    <source>
        <dbReference type="Google" id="ProtNLM"/>
    </source>
</evidence>
<dbReference type="InterPro" id="IPR029962">
    <property type="entry name" value="TBL"/>
</dbReference>
<name>A0A2S5BF35_9BASI</name>
<dbReference type="AlphaFoldDB" id="A0A2S5BF35"/>
<dbReference type="PANTHER" id="PTHR32285">
    <property type="entry name" value="PROTEIN TRICHOME BIREFRINGENCE-LIKE 9-RELATED"/>
    <property type="match status" value="1"/>
</dbReference>
<dbReference type="OrthoDB" id="630188at2759"/>
<evidence type="ECO:0000313" key="2">
    <source>
        <dbReference type="Proteomes" id="UP000237144"/>
    </source>
</evidence>
<gene>
    <name evidence="1" type="ORF">BMF94_1545</name>
</gene>
<dbReference type="EMBL" id="PJQD01000016">
    <property type="protein sequence ID" value="POY75388.1"/>
    <property type="molecule type" value="Genomic_DNA"/>
</dbReference>
<evidence type="ECO:0000313" key="1">
    <source>
        <dbReference type="EMBL" id="POY75388.1"/>
    </source>
</evidence>
<dbReference type="GO" id="GO:0016413">
    <property type="term" value="F:O-acetyltransferase activity"/>
    <property type="evidence" value="ECO:0007669"/>
    <property type="project" value="InterPro"/>
</dbReference>
<proteinExistence type="predicted"/>
<dbReference type="STRING" id="741276.A0A2S5BF35"/>
<accession>A0A2S5BF35</accession>
<reference evidence="1 2" key="1">
    <citation type="journal article" date="2018" name="Front. Microbiol.">
        <title>Prospects for Fungal Bioremediation of Acidic Radioactive Waste Sites: Characterization and Genome Sequence of Rhodotorula taiwanensis MD1149.</title>
        <authorList>
            <person name="Tkavc R."/>
            <person name="Matrosova V.Y."/>
            <person name="Grichenko O.E."/>
            <person name="Gostincar C."/>
            <person name="Volpe R.P."/>
            <person name="Klimenkova P."/>
            <person name="Gaidamakova E.K."/>
            <person name="Zhou C.E."/>
            <person name="Stewart B.J."/>
            <person name="Lyman M.G."/>
            <person name="Malfatti S.A."/>
            <person name="Rubinfeld B."/>
            <person name="Courtot M."/>
            <person name="Singh J."/>
            <person name="Dalgard C.L."/>
            <person name="Hamilton T."/>
            <person name="Frey K.G."/>
            <person name="Gunde-Cimerman N."/>
            <person name="Dugan L."/>
            <person name="Daly M.J."/>
        </authorList>
    </citation>
    <scope>NUCLEOTIDE SEQUENCE [LARGE SCALE GENOMIC DNA]</scope>
    <source>
        <strain evidence="1 2">MD1149</strain>
    </source>
</reference>
<organism evidence="1 2">
    <name type="scientific">Rhodotorula taiwanensis</name>
    <dbReference type="NCBI Taxonomy" id="741276"/>
    <lineage>
        <taxon>Eukaryota</taxon>
        <taxon>Fungi</taxon>
        <taxon>Dikarya</taxon>
        <taxon>Basidiomycota</taxon>
        <taxon>Pucciniomycotina</taxon>
        <taxon>Microbotryomycetes</taxon>
        <taxon>Sporidiobolales</taxon>
        <taxon>Sporidiobolaceae</taxon>
        <taxon>Rhodotorula</taxon>
    </lineage>
</organism>
<sequence length="388" mass="42768">MKDVVLNLPLQTDSKTAAAEWPPRPRCLAFALTVGVFLYILPLDLLLPTRPFAILSRHLFGERYCHPEELGIGKWLLRTEDAAVDGHTWPRLKASVGYGFCEDANRTALSCASRHPDGLRQLQKLNRWEWKPHGCAIRPFDPAAFVERLAEIAEKGKGGRGLLFVGGRSAQRQAQSLECLLGQYVDKGSLTDANRSGVYLAENAGKIEFVRNEYLANPVDWTLSLPEDADPILANDTTSDRWTPLVSDKAFIVINSGEELGPLTPARLARYTDTAKQVIDFIDSRSQATLIVRASIPPLPLACTVNTSSTFESSGVTSAETRKAADIEAFNTVWKDLLWDHPKHVFLDVSNVMASIPPPANASCLRDCLPGPTDTWNTLLNHVILQSS</sequence>
<dbReference type="Proteomes" id="UP000237144">
    <property type="component" value="Unassembled WGS sequence"/>
</dbReference>
<comment type="caution">
    <text evidence="1">The sequence shown here is derived from an EMBL/GenBank/DDBJ whole genome shotgun (WGS) entry which is preliminary data.</text>
</comment>
<keyword evidence="2" id="KW-1185">Reference proteome</keyword>